<proteinExistence type="predicted"/>
<keyword evidence="3" id="KW-1185">Reference proteome</keyword>
<dbReference type="OrthoDB" id="6466145at2"/>
<comment type="caution">
    <text evidence="2">The sequence shown here is derived from an EMBL/GenBank/DDBJ whole genome shotgun (WGS) entry which is preliminary data.</text>
</comment>
<gene>
    <name evidence="2" type="ORF">M998_2298</name>
</gene>
<sequence>MKITPPINHASTFPSTQLSNGNLQQKVSSEWQLKFENKKENNINMTNFSTDDQASINQFISEFKVCNDSKAFFSCLFKKMISLKKHEKENFIAGTMQMIQSPKNPELNHLNEKFKKALYRYMSVSLMSSPLTEQLSHNMNKFSLDGEDDDISFI</sequence>
<dbReference type="Proteomes" id="UP000078224">
    <property type="component" value="Unassembled WGS sequence"/>
</dbReference>
<evidence type="ECO:0000313" key="2">
    <source>
        <dbReference type="EMBL" id="OAT51361.1"/>
    </source>
</evidence>
<accession>A0A1B7JTZ0</accession>
<protein>
    <submittedName>
        <fullName evidence="2">Uncharacterized protein</fullName>
    </submittedName>
</protein>
<dbReference type="AlphaFoldDB" id="A0A1B7JTZ0"/>
<dbReference type="EMBL" id="LXEW01000032">
    <property type="protein sequence ID" value="OAT51361.1"/>
    <property type="molecule type" value="Genomic_DNA"/>
</dbReference>
<evidence type="ECO:0000313" key="3">
    <source>
        <dbReference type="Proteomes" id="UP000078224"/>
    </source>
</evidence>
<dbReference type="PATRIC" id="fig|1354272.4.peg.2336"/>
<name>A0A1B7JTZ0_9GAMM</name>
<feature type="region of interest" description="Disordered" evidence="1">
    <location>
        <begin position="1"/>
        <end position="20"/>
    </location>
</feature>
<dbReference type="RefSeq" id="WP_068908932.1">
    <property type="nucleotide sequence ID" value="NZ_LXEW01000032.1"/>
</dbReference>
<feature type="compositionally biased region" description="Polar residues" evidence="1">
    <location>
        <begin position="9"/>
        <end position="20"/>
    </location>
</feature>
<organism evidence="2 3">
    <name type="scientific">Providencia heimbachae ATCC 35613</name>
    <dbReference type="NCBI Taxonomy" id="1354272"/>
    <lineage>
        <taxon>Bacteria</taxon>
        <taxon>Pseudomonadati</taxon>
        <taxon>Pseudomonadota</taxon>
        <taxon>Gammaproteobacteria</taxon>
        <taxon>Enterobacterales</taxon>
        <taxon>Morganellaceae</taxon>
        <taxon>Providencia</taxon>
    </lineage>
</organism>
<reference evidence="2 3" key="1">
    <citation type="submission" date="2016-04" db="EMBL/GenBank/DDBJ databases">
        <title>ATOL: Assembling a taxonomically balanced genome-scale reconstruction of the evolutionary history of the Enterobacteriaceae.</title>
        <authorList>
            <person name="Plunkett G.III."/>
            <person name="Neeno-Eckwall E.C."/>
            <person name="Glasner J.D."/>
            <person name="Perna N.T."/>
        </authorList>
    </citation>
    <scope>NUCLEOTIDE SEQUENCE [LARGE SCALE GENOMIC DNA]</scope>
    <source>
        <strain evidence="2 3">ATCC 35613</strain>
    </source>
</reference>
<evidence type="ECO:0000256" key="1">
    <source>
        <dbReference type="SAM" id="MobiDB-lite"/>
    </source>
</evidence>